<dbReference type="InterPro" id="IPR050987">
    <property type="entry name" value="AtrR-like"/>
</dbReference>
<evidence type="ECO:0000256" key="3">
    <source>
        <dbReference type="SAM" id="MobiDB-lite"/>
    </source>
</evidence>
<organism evidence="5 6">
    <name type="scientific">Apophysomyces ossiformis</name>
    <dbReference type="NCBI Taxonomy" id="679940"/>
    <lineage>
        <taxon>Eukaryota</taxon>
        <taxon>Fungi</taxon>
        <taxon>Fungi incertae sedis</taxon>
        <taxon>Mucoromycota</taxon>
        <taxon>Mucoromycotina</taxon>
        <taxon>Mucoromycetes</taxon>
        <taxon>Mucorales</taxon>
        <taxon>Mucorineae</taxon>
        <taxon>Mucoraceae</taxon>
        <taxon>Apophysomyces</taxon>
    </lineage>
</organism>
<feature type="compositionally biased region" description="Low complexity" evidence="3">
    <location>
        <begin position="606"/>
        <end position="620"/>
    </location>
</feature>
<keyword evidence="1" id="KW-0479">Metal-binding</keyword>
<evidence type="ECO:0000256" key="2">
    <source>
        <dbReference type="ARBA" id="ARBA00023242"/>
    </source>
</evidence>
<feature type="compositionally biased region" description="Low complexity" evidence="3">
    <location>
        <begin position="743"/>
        <end position="773"/>
    </location>
</feature>
<keyword evidence="6" id="KW-1185">Reference proteome</keyword>
<dbReference type="EMBL" id="JABAYA010000189">
    <property type="protein sequence ID" value="KAF7722552.1"/>
    <property type="molecule type" value="Genomic_DNA"/>
</dbReference>
<feature type="region of interest" description="Disordered" evidence="3">
    <location>
        <begin position="563"/>
        <end position="587"/>
    </location>
</feature>
<dbReference type="PROSITE" id="PS50048">
    <property type="entry name" value="ZN2_CY6_FUNGAL_2"/>
    <property type="match status" value="1"/>
</dbReference>
<feature type="domain" description="Zn(2)-C6 fungal-type" evidence="4">
    <location>
        <begin position="32"/>
        <end position="61"/>
    </location>
</feature>
<dbReference type="GO" id="GO:0000981">
    <property type="term" value="F:DNA-binding transcription factor activity, RNA polymerase II-specific"/>
    <property type="evidence" value="ECO:0007669"/>
    <property type="project" value="InterPro"/>
</dbReference>
<dbReference type="InterPro" id="IPR036864">
    <property type="entry name" value="Zn2-C6_fun-type_DNA-bd_sf"/>
</dbReference>
<dbReference type="SMART" id="SM00906">
    <property type="entry name" value="Fungal_trans"/>
    <property type="match status" value="1"/>
</dbReference>
<dbReference type="Pfam" id="PF04082">
    <property type="entry name" value="Fungal_trans"/>
    <property type="match status" value="1"/>
</dbReference>
<feature type="region of interest" description="Disordered" evidence="3">
    <location>
        <begin position="123"/>
        <end position="143"/>
    </location>
</feature>
<name>A0A8H7BHN0_9FUNG</name>
<dbReference type="PANTHER" id="PTHR46910">
    <property type="entry name" value="TRANSCRIPTION FACTOR PDR1"/>
    <property type="match status" value="1"/>
</dbReference>
<dbReference type="PANTHER" id="PTHR46910:SF1">
    <property type="entry name" value="MISCELLANEOUS ZN(II)2CYS6 TRANSCRIPTION FACTOR (EUROFUNG)-RELATED"/>
    <property type="match status" value="1"/>
</dbReference>
<comment type="caution">
    <text evidence="5">The sequence shown here is derived from an EMBL/GenBank/DDBJ whole genome shotgun (WGS) entry which is preliminary data.</text>
</comment>
<dbReference type="SMART" id="SM00066">
    <property type="entry name" value="GAL4"/>
    <property type="match status" value="1"/>
</dbReference>
<dbReference type="PROSITE" id="PS00463">
    <property type="entry name" value="ZN2_CY6_FUNGAL_1"/>
    <property type="match status" value="1"/>
</dbReference>
<feature type="region of interest" description="Disordered" evidence="3">
    <location>
        <begin position="601"/>
        <end position="643"/>
    </location>
</feature>
<evidence type="ECO:0000313" key="5">
    <source>
        <dbReference type="EMBL" id="KAF7722552.1"/>
    </source>
</evidence>
<dbReference type="GO" id="GO:0006351">
    <property type="term" value="P:DNA-templated transcription"/>
    <property type="evidence" value="ECO:0007669"/>
    <property type="project" value="InterPro"/>
</dbReference>
<dbReference type="Proteomes" id="UP000605846">
    <property type="component" value="Unassembled WGS sequence"/>
</dbReference>
<dbReference type="Pfam" id="PF00172">
    <property type="entry name" value="Zn_clus"/>
    <property type="match status" value="1"/>
</dbReference>
<feature type="region of interest" description="Disordered" evidence="3">
    <location>
        <begin position="1"/>
        <end position="24"/>
    </location>
</feature>
<dbReference type="GO" id="GO:0008270">
    <property type="term" value="F:zinc ion binding"/>
    <property type="evidence" value="ECO:0007669"/>
    <property type="project" value="InterPro"/>
</dbReference>
<dbReference type="Gene3D" id="4.10.240.10">
    <property type="entry name" value="Zn(2)-C6 fungal-type DNA-binding domain"/>
    <property type="match status" value="1"/>
</dbReference>
<dbReference type="SUPFAM" id="SSF57701">
    <property type="entry name" value="Zn2/Cys6 DNA-binding domain"/>
    <property type="match status" value="1"/>
</dbReference>
<dbReference type="InterPro" id="IPR007219">
    <property type="entry name" value="XnlR_reg_dom"/>
</dbReference>
<evidence type="ECO:0000313" key="6">
    <source>
        <dbReference type="Proteomes" id="UP000605846"/>
    </source>
</evidence>
<dbReference type="AlphaFoldDB" id="A0A8H7BHN0"/>
<proteinExistence type="predicted"/>
<reference evidence="5" key="1">
    <citation type="submission" date="2020-01" db="EMBL/GenBank/DDBJ databases">
        <title>Genome Sequencing of Three Apophysomyces-Like Fungal Strains Confirms a Novel Fungal Genus in the Mucoromycota with divergent Burkholderia-like Endosymbiotic Bacteria.</title>
        <authorList>
            <person name="Stajich J.E."/>
            <person name="Macias A.M."/>
            <person name="Carter-House D."/>
            <person name="Lovett B."/>
            <person name="Kasson L.R."/>
            <person name="Berry K."/>
            <person name="Grigoriev I."/>
            <person name="Chang Y."/>
            <person name="Spatafora J."/>
            <person name="Kasson M.T."/>
        </authorList>
    </citation>
    <scope>NUCLEOTIDE SEQUENCE</scope>
    <source>
        <strain evidence="5">NRRL A-21654</strain>
    </source>
</reference>
<sequence length="1028" mass="116936">MEHESAPPTPESFDSQSAQRGGGIKRNKVIRACDDCRKKKVRCDGGQPCERCRKSLSECVYSKVTPKRGPPKQYVETLEPRLRTLERVLDMLELEETRDSFKHDPTVIKQSIPFQDMLHDWQHGSTDFIPNDPTPSASSSSSLISSSYQTVASAGTNPDGMAVSTTGQGHYVKDWVTRVDRISAGYDSSGCGLLSDVHPEYQPDLHSHPIATTVHMELIQMYFEHVHPYLPILHRNTFHQQLQTSPSVLLLNAMYAVASRWHTKTDSGDPVGWKFYQTAFMLLDMYSDVPRLSTVQALILLVKYHEHVRRPGYLSRTRLFFQLIVRMCNDLGLQKELPRGLQANLSELEQRRRTFWAVYAYDVMMSTEQGSQPHFNHEECTVDEPNLLPDEAQSEDQETVLHFGWMVRIARAQGAVLHFLRHKYAPSHPQPGIKEEEQFSILQEHLEVLGTRMKSFLRSPSICFASSFVHLAFYFVTILLHRPYGHEPYHRQICASSAAAITQIVDLLLRQGWQCLVYSLRGVQQVIHCLSGAMAVHLFSNALAYERSLAMMNHLLDKAPTVEFSKNSNSPADSPVKTECEPTTSSPSVSATAAAFVKTEDPSFCPSSSRSSPLLSSPKSGRPKSRRTSAASATGKKHHGRAMSQHYVGSDMAMMMSMGGNGDTVRSRYAYAHHRLSAPMLYQQAMNHSQSSSPISEELQYDPATMYSHLQTQHRRHTISGMQYPVVRPGPSNLYAMAMRNNQQQQHQQQHQQHHQQQQQHLQQQPNQQQQDQQQHHHQYIMDSMLMDASSIPMDPVLPDAPHDSMMRLLMDPPFNSNNPWDFAPQGYMVGLDEDIVKKSKEISERYNMTCLCPQVYISPTENTTDSLDLQASCMLQWRNQTSQSDERANMTASGLLRFHPERDQNQWKADLWMSRPYIAANSWFWQLINKTNTDNTSSMAVPGIQDVQTMVNIIPVTNQTNQSIDAFYLEASEGDERVHRMDDFEALYGRWPSMNESTFNETMTKIPNLGQDRREPDLVRLNDTCSQ</sequence>
<dbReference type="GO" id="GO:0003677">
    <property type="term" value="F:DNA binding"/>
    <property type="evidence" value="ECO:0007669"/>
    <property type="project" value="InterPro"/>
</dbReference>
<keyword evidence="2" id="KW-0539">Nucleus</keyword>
<protein>
    <recommendedName>
        <fullName evidence="4">Zn(2)-C6 fungal-type domain-containing protein</fullName>
    </recommendedName>
</protein>
<accession>A0A8H7BHN0</accession>
<dbReference type="InterPro" id="IPR001138">
    <property type="entry name" value="Zn2Cys6_DnaBD"/>
</dbReference>
<evidence type="ECO:0000259" key="4">
    <source>
        <dbReference type="PROSITE" id="PS50048"/>
    </source>
</evidence>
<gene>
    <name evidence="5" type="ORF">EC973_002976</name>
</gene>
<dbReference type="OrthoDB" id="2283631at2759"/>
<dbReference type="CDD" id="cd12148">
    <property type="entry name" value="fungal_TF_MHR"/>
    <property type="match status" value="1"/>
</dbReference>
<evidence type="ECO:0000256" key="1">
    <source>
        <dbReference type="ARBA" id="ARBA00022723"/>
    </source>
</evidence>
<dbReference type="CDD" id="cd00067">
    <property type="entry name" value="GAL4"/>
    <property type="match status" value="1"/>
</dbReference>
<feature type="region of interest" description="Disordered" evidence="3">
    <location>
        <begin position="742"/>
        <end position="777"/>
    </location>
</feature>